<dbReference type="EMBL" id="JAGIKV010000006">
    <property type="protein sequence ID" value="MBP2245304.1"/>
    <property type="molecule type" value="Genomic_DNA"/>
</dbReference>
<keyword evidence="2" id="KW-1185">Reference proteome</keyword>
<name>A0ABS4RQZ2_PAEXY</name>
<proteinExistence type="predicted"/>
<gene>
    <name evidence="1" type="ORF">J2Z28_001922</name>
</gene>
<evidence type="ECO:0000313" key="1">
    <source>
        <dbReference type="EMBL" id="MBP2245304.1"/>
    </source>
</evidence>
<sequence length="144" mass="16656">MYDWREFDPKKPPQGGKTYLVYVPGNETGEYITTEFYNYDGETCFWCVLTGSEVVGVTHYSEVGIDVSSTKKNGDLLEDNIRLKKEIDNLRTPRPIEDWHEDYGDVLWWEFSISEPPYCGTPLDSDWPDCHTHWTPIAVPEIDG</sequence>
<protein>
    <submittedName>
        <fullName evidence="1">Uncharacterized protein</fullName>
    </submittedName>
</protein>
<comment type="caution">
    <text evidence="1">The sequence shown here is derived from an EMBL/GenBank/DDBJ whole genome shotgun (WGS) entry which is preliminary data.</text>
</comment>
<reference evidence="1 2" key="1">
    <citation type="submission" date="2021-03" db="EMBL/GenBank/DDBJ databases">
        <title>Genomic Encyclopedia of Type Strains, Phase IV (KMG-IV): sequencing the most valuable type-strain genomes for metagenomic binning, comparative biology and taxonomic classification.</title>
        <authorList>
            <person name="Goeker M."/>
        </authorList>
    </citation>
    <scope>NUCLEOTIDE SEQUENCE [LARGE SCALE GENOMIC DNA]</scope>
    <source>
        <strain evidence="1 2">DSM 21292</strain>
    </source>
</reference>
<accession>A0ABS4RQZ2</accession>
<evidence type="ECO:0000313" key="2">
    <source>
        <dbReference type="Proteomes" id="UP000810207"/>
    </source>
</evidence>
<dbReference type="RefSeq" id="WP_211082075.1">
    <property type="nucleotide sequence ID" value="NZ_CBCSLC010000003.1"/>
</dbReference>
<dbReference type="Proteomes" id="UP000810207">
    <property type="component" value="Unassembled WGS sequence"/>
</dbReference>
<organism evidence="1 2">
    <name type="scientific">Paenibacillus xylanexedens</name>
    <dbReference type="NCBI Taxonomy" id="528191"/>
    <lineage>
        <taxon>Bacteria</taxon>
        <taxon>Bacillati</taxon>
        <taxon>Bacillota</taxon>
        <taxon>Bacilli</taxon>
        <taxon>Bacillales</taxon>
        <taxon>Paenibacillaceae</taxon>
        <taxon>Paenibacillus</taxon>
    </lineage>
</organism>